<dbReference type="InterPro" id="IPR043519">
    <property type="entry name" value="NT_sf"/>
</dbReference>
<gene>
    <name evidence="5" type="ORF">UR64_C0008G0029</name>
</gene>
<dbReference type="InterPro" id="IPR006674">
    <property type="entry name" value="HD_domain"/>
</dbReference>
<dbReference type="Gene3D" id="1.10.3210.10">
    <property type="entry name" value="Hypothetical protein af1432"/>
    <property type="match status" value="1"/>
</dbReference>
<dbReference type="GO" id="GO:0016301">
    <property type="term" value="F:kinase activity"/>
    <property type="evidence" value="ECO:0007669"/>
    <property type="project" value="UniProtKB-KW"/>
</dbReference>
<dbReference type="PANTHER" id="PTHR21262:SF31">
    <property type="entry name" value="GTP PYROPHOSPHOKINASE"/>
    <property type="match status" value="1"/>
</dbReference>
<dbReference type="GO" id="GO:0015969">
    <property type="term" value="P:guanosine tetraphosphate metabolic process"/>
    <property type="evidence" value="ECO:0007669"/>
    <property type="project" value="InterPro"/>
</dbReference>
<dbReference type="InterPro" id="IPR004811">
    <property type="entry name" value="RelA/Spo_fam"/>
</dbReference>
<name>A0A0G0BRW0_9BACT</name>
<dbReference type="InterPro" id="IPR012675">
    <property type="entry name" value="Beta-grasp_dom_sf"/>
</dbReference>
<dbReference type="Pfam" id="PF04607">
    <property type="entry name" value="RelA_SpoT"/>
    <property type="match status" value="1"/>
</dbReference>
<dbReference type="PROSITE" id="PS51831">
    <property type="entry name" value="HD"/>
    <property type="match status" value="1"/>
</dbReference>
<dbReference type="FunFam" id="3.30.460.10:FF:000001">
    <property type="entry name" value="GTP pyrophosphokinase RelA"/>
    <property type="match status" value="1"/>
</dbReference>
<dbReference type="FunFam" id="1.10.3210.10:FF:000001">
    <property type="entry name" value="GTP pyrophosphokinase RelA"/>
    <property type="match status" value="1"/>
</dbReference>
<accession>A0A0G0BRW0</accession>
<feature type="domain" description="TGS" evidence="4">
    <location>
        <begin position="387"/>
        <end position="448"/>
    </location>
</feature>
<dbReference type="SUPFAM" id="SSF81301">
    <property type="entry name" value="Nucleotidyltransferase"/>
    <property type="match status" value="1"/>
</dbReference>
<dbReference type="SUPFAM" id="SSF81271">
    <property type="entry name" value="TGS-like"/>
    <property type="match status" value="1"/>
</dbReference>
<dbReference type="InterPro" id="IPR003607">
    <property type="entry name" value="HD/PDEase_dom"/>
</dbReference>
<comment type="function">
    <text evidence="2">In eubacteria ppGpp (guanosine 3'-diphosphate 5'-diphosphate) is a mediator of the stringent response that coordinates a variety of cellular activities in response to changes in nutritional abundance.</text>
</comment>
<dbReference type="InterPro" id="IPR033655">
    <property type="entry name" value="TGS_RelA/SpoT"/>
</dbReference>
<dbReference type="Pfam" id="PF13328">
    <property type="entry name" value="HD_4"/>
    <property type="match status" value="1"/>
</dbReference>
<proteinExistence type="inferred from homology"/>
<organism evidence="5 6">
    <name type="scientific">Candidatus Nomurabacteria bacterium GW2011_GWE1_35_16</name>
    <dbReference type="NCBI Taxonomy" id="1618761"/>
    <lineage>
        <taxon>Bacteria</taxon>
        <taxon>Candidatus Nomuraibacteriota</taxon>
    </lineage>
</organism>
<dbReference type="CDD" id="cd01668">
    <property type="entry name" value="TGS_RSH"/>
    <property type="match status" value="1"/>
</dbReference>
<dbReference type="InterPro" id="IPR012676">
    <property type="entry name" value="TGS-like"/>
</dbReference>
<evidence type="ECO:0000259" key="4">
    <source>
        <dbReference type="PROSITE" id="PS51880"/>
    </source>
</evidence>
<evidence type="ECO:0000313" key="5">
    <source>
        <dbReference type="EMBL" id="KKP66391.1"/>
    </source>
</evidence>
<evidence type="ECO:0000259" key="3">
    <source>
        <dbReference type="PROSITE" id="PS51831"/>
    </source>
</evidence>
<dbReference type="EMBL" id="LBPY01000008">
    <property type="protein sequence ID" value="KKP66391.1"/>
    <property type="molecule type" value="Genomic_DNA"/>
</dbReference>
<sequence>MKPKVEEILDLIHHLHKEDQNLIQRAYDFAKKAHAGQLRKSGEPYFNHVFATAKNLAELGMKAKTIAAGLLHDVIEDTSITEEDIKKEFGEEILSLINGVTKLGTVRYKGIERKVENLRRFFVSMAEDLRVLTIKLADRLHNIETLEHIRPDKQKRIALETLEIYAPLADRLSMGRLKGRLEDAAFRYAYPKEYEDVKKLLLERKDAKERYLIEVRDRLKEKILEAKIKNTKIDYRQKHLYSLWKKLQKYNMDIGKIYDIIAMRVMVDTVSDCYHVLGIIHGEWTPVPNRIKDYIAMPKANGYQSLHTTIFTGTGGIVEIQIRTHEMHEQAENGIAAHFIYKAKDAEKNPDLKELEWLNKLHDLNKDHENEKPEDFLEKIRMNFFRDRVFIFTPKGDIIDLPEDSSVIDFAYAIHTDIGNHAQGAKINGKNTSLGTILKTHDIVEIQVNKNTNPSSKWLDHAKTSLARREINAYLKQHSLLSKFLSFGKN</sequence>
<keyword evidence="5" id="KW-0808">Transferase</keyword>
<dbReference type="CDD" id="cd05399">
    <property type="entry name" value="NT_Rel-Spo_like"/>
    <property type="match status" value="1"/>
</dbReference>
<dbReference type="FunFam" id="3.10.20.30:FF:000002">
    <property type="entry name" value="GTP pyrophosphokinase (RelA/SpoT)"/>
    <property type="match status" value="1"/>
</dbReference>
<dbReference type="InterPro" id="IPR004095">
    <property type="entry name" value="TGS"/>
</dbReference>
<dbReference type="PANTHER" id="PTHR21262">
    <property type="entry name" value="GUANOSINE-3',5'-BIS DIPHOSPHATE 3'-PYROPHOSPHOHYDROLASE"/>
    <property type="match status" value="1"/>
</dbReference>
<dbReference type="CDD" id="cd00077">
    <property type="entry name" value="HDc"/>
    <property type="match status" value="1"/>
</dbReference>
<dbReference type="NCBIfam" id="TIGR00691">
    <property type="entry name" value="spoT_relA"/>
    <property type="match status" value="1"/>
</dbReference>
<reference evidence="5 6" key="1">
    <citation type="journal article" date="2015" name="Nature">
        <title>rRNA introns, odd ribosomes, and small enigmatic genomes across a large radiation of phyla.</title>
        <authorList>
            <person name="Brown C.T."/>
            <person name="Hug L.A."/>
            <person name="Thomas B.C."/>
            <person name="Sharon I."/>
            <person name="Castelle C.J."/>
            <person name="Singh A."/>
            <person name="Wilkins M.J."/>
            <person name="Williams K.H."/>
            <person name="Banfield J.F."/>
        </authorList>
    </citation>
    <scope>NUCLEOTIDE SEQUENCE [LARGE SCALE GENOMIC DNA]</scope>
</reference>
<comment type="pathway">
    <text evidence="1">Purine metabolism.</text>
</comment>
<dbReference type="PATRIC" id="fig|1618761.3.peg.429"/>
<feature type="domain" description="HD" evidence="3">
    <location>
        <begin position="45"/>
        <end position="143"/>
    </location>
</feature>
<evidence type="ECO:0000256" key="1">
    <source>
        <dbReference type="ARBA" id="ARBA00025704"/>
    </source>
</evidence>
<comment type="similarity">
    <text evidence="2">Belongs to the relA/spoT family.</text>
</comment>
<protein>
    <submittedName>
        <fullName evidence="5">GTP pyrophosphokinase</fullName>
    </submittedName>
</protein>
<dbReference type="SMART" id="SM00471">
    <property type="entry name" value="HDc"/>
    <property type="match status" value="1"/>
</dbReference>
<dbReference type="SMART" id="SM00954">
    <property type="entry name" value="RelA_SpoT"/>
    <property type="match status" value="1"/>
</dbReference>
<dbReference type="SUPFAM" id="SSF109604">
    <property type="entry name" value="HD-domain/PDEase-like"/>
    <property type="match status" value="1"/>
</dbReference>
<dbReference type="Proteomes" id="UP000034952">
    <property type="component" value="Unassembled WGS sequence"/>
</dbReference>
<dbReference type="Gene3D" id="3.30.460.10">
    <property type="entry name" value="Beta Polymerase, domain 2"/>
    <property type="match status" value="1"/>
</dbReference>
<comment type="caution">
    <text evidence="5">The sequence shown here is derived from an EMBL/GenBank/DDBJ whole genome shotgun (WGS) entry which is preliminary data.</text>
</comment>
<dbReference type="GO" id="GO:0005886">
    <property type="term" value="C:plasma membrane"/>
    <property type="evidence" value="ECO:0007669"/>
    <property type="project" value="TreeGrafter"/>
</dbReference>
<dbReference type="AlphaFoldDB" id="A0A0G0BRW0"/>
<evidence type="ECO:0000313" key="6">
    <source>
        <dbReference type="Proteomes" id="UP000034952"/>
    </source>
</evidence>
<evidence type="ECO:0000256" key="2">
    <source>
        <dbReference type="RuleBase" id="RU003847"/>
    </source>
</evidence>
<dbReference type="Gene3D" id="3.10.20.30">
    <property type="match status" value="1"/>
</dbReference>
<dbReference type="InterPro" id="IPR007685">
    <property type="entry name" value="RelA_SpoT"/>
</dbReference>
<keyword evidence="5" id="KW-0418">Kinase</keyword>
<dbReference type="PROSITE" id="PS51880">
    <property type="entry name" value="TGS"/>
    <property type="match status" value="1"/>
</dbReference>
<dbReference type="Pfam" id="PF02824">
    <property type="entry name" value="TGS"/>
    <property type="match status" value="1"/>
</dbReference>